<dbReference type="EMBL" id="JASCZI010271867">
    <property type="protein sequence ID" value="MED6216039.1"/>
    <property type="molecule type" value="Genomic_DNA"/>
</dbReference>
<accession>A0ABU6Z1D6</accession>
<name>A0ABU6Z1D6_9FABA</name>
<dbReference type="Proteomes" id="UP001341840">
    <property type="component" value="Unassembled WGS sequence"/>
</dbReference>
<organism evidence="1 2">
    <name type="scientific">Stylosanthes scabra</name>
    <dbReference type="NCBI Taxonomy" id="79078"/>
    <lineage>
        <taxon>Eukaryota</taxon>
        <taxon>Viridiplantae</taxon>
        <taxon>Streptophyta</taxon>
        <taxon>Embryophyta</taxon>
        <taxon>Tracheophyta</taxon>
        <taxon>Spermatophyta</taxon>
        <taxon>Magnoliopsida</taxon>
        <taxon>eudicotyledons</taxon>
        <taxon>Gunneridae</taxon>
        <taxon>Pentapetalae</taxon>
        <taxon>rosids</taxon>
        <taxon>fabids</taxon>
        <taxon>Fabales</taxon>
        <taxon>Fabaceae</taxon>
        <taxon>Papilionoideae</taxon>
        <taxon>50 kb inversion clade</taxon>
        <taxon>dalbergioids sensu lato</taxon>
        <taxon>Dalbergieae</taxon>
        <taxon>Pterocarpus clade</taxon>
        <taxon>Stylosanthes</taxon>
    </lineage>
</organism>
<proteinExistence type="predicted"/>
<evidence type="ECO:0000313" key="1">
    <source>
        <dbReference type="EMBL" id="MED6216039.1"/>
    </source>
</evidence>
<keyword evidence="2" id="KW-1185">Reference proteome</keyword>
<evidence type="ECO:0000313" key="2">
    <source>
        <dbReference type="Proteomes" id="UP001341840"/>
    </source>
</evidence>
<reference evidence="1 2" key="1">
    <citation type="journal article" date="2023" name="Plants (Basel)">
        <title>Bridging the Gap: Combining Genomics and Transcriptomics Approaches to Understand Stylosanthes scabra, an Orphan Legume from the Brazilian Caatinga.</title>
        <authorList>
            <person name="Ferreira-Neto J.R.C."/>
            <person name="da Silva M.D."/>
            <person name="Binneck E."/>
            <person name="de Melo N.F."/>
            <person name="da Silva R.H."/>
            <person name="de Melo A.L.T.M."/>
            <person name="Pandolfi V."/>
            <person name="Bustamante F.O."/>
            <person name="Brasileiro-Vidal A.C."/>
            <person name="Benko-Iseppon A.M."/>
        </authorList>
    </citation>
    <scope>NUCLEOTIDE SEQUENCE [LARGE SCALE GENOMIC DNA]</scope>
    <source>
        <tissue evidence="1">Leaves</tissue>
    </source>
</reference>
<sequence length="203" mass="23518">MFNWRYFCQVWHCKVSSSRHWFVSISTFLEELEVVIMEETIAVFNFQFSIGLIQGVPYLPPKPKRRPETEIDQLQRSLGVQIQQLNMTTQNQFLLESKQHLVSAEAQAHDNLRYSAYHGGIDPRRVFGLSHGSWGATDDWYTRNDGLMYSHVQPGSVKHEFQPIGDIATLDNNVKRLKRSPKGSIYGFLALTFVKYFQETSIE</sequence>
<comment type="caution">
    <text evidence="1">The sequence shown here is derived from an EMBL/GenBank/DDBJ whole genome shotgun (WGS) entry which is preliminary data.</text>
</comment>
<protein>
    <submittedName>
        <fullName evidence="1">Uncharacterized protein</fullName>
    </submittedName>
</protein>
<gene>
    <name evidence="1" type="ORF">PIB30_003684</name>
</gene>